<feature type="transmembrane region" description="Helical" evidence="1">
    <location>
        <begin position="7"/>
        <end position="27"/>
    </location>
</feature>
<accession>A0A7U6JKB1</accession>
<dbReference type="AlphaFoldDB" id="A0A7U6JKB1"/>
<dbReference type="EMBL" id="AP012273">
    <property type="protein sequence ID" value="BAO45310.1"/>
    <property type="molecule type" value="Genomic_DNA"/>
</dbReference>
<gene>
    <name evidence="2" type="ORF">TBH_C2400</name>
</gene>
<sequence>MAENGSLSSLLALLAAVLPLALWGIWHDIEGCWLPFLLLVPVAAFMALNMLETAVMRRRALAGMYLRPESFLARLLCRKSFLTAWQLCKAVVLGLLLFLEAPRWPLWLWAVLGLDLLLLGVLDPRARRWLESQVRGERRDILARWLLLSVNTVLLVLVLAVAQLFTPRMDYTGLGWEDAALQAAETVVMPCDLLAPVVRLGAMRDALAEWLIQHLPLGGWLSLSAWLLYFVWSGLVFWAWSRLILGALGAPGTLKYVKEGRCD</sequence>
<evidence type="ECO:0000256" key="1">
    <source>
        <dbReference type="SAM" id="Phobius"/>
    </source>
</evidence>
<protein>
    <submittedName>
        <fullName evidence="2">Uncharacterized protein</fullName>
    </submittedName>
</protein>
<evidence type="ECO:0000313" key="2">
    <source>
        <dbReference type="EMBL" id="BAO45310.1"/>
    </source>
</evidence>
<keyword evidence="1" id="KW-0812">Transmembrane</keyword>
<evidence type="ECO:0000313" key="3">
    <source>
        <dbReference type="Proteomes" id="UP000031631"/>
    </source>
</evidence>
<feature type="transmembrane region" description="Helical" evidence="1">
    <location>
        <begin position="142"/>
        <end position="165"/>
    </location>
</feature>
<feature type="transmembrane region" description="Helical" evidence="1">
    <location>
        <begin position="104"/>
        <end position="122"/>
    </location>
</feature>
<keyword evidence="1" id="KW-0472">Membrane</keyword>
<keyword evidence="3" id="KW-1185">Reference proteome</keyword>
<organism evidence="2 3">
    <name type="scientific">Thiolapillus brandeum</name>
    <dbReference type="NCBI Taxonomy" id="1076588"/>
    <lineage>
        <taxon>Bacteria</taxon>
        <taxon>Pseudomonadati</taxon>
        <taxon>Pseudomonadota</taxon>
        <taxon>Gammaproteobacteria</taxon>
        <taxon>Chromatiales</taxon>
        <taxon>Sedimenticolaceae</taxon>
        <taxon>Thiolapillus</taxon>
    </lineage>
</organism>
<keyword evidence="1" id="KW-1133">Transmembrane helix</keyword>
<name>A0A7U6JKB1_9GAMM</name>
<feature type="transmembrane region" description="Helical" evidence="1">
    <location>
        <begin position="33"/>
        <end position="55"/>
    </location>
</feature>
<feature type="transmembrane region" description="Helical" evidence="1">
    <location>
        <begin position="76"/>
        <end position="98"/>
    </location>
</feature>
<reference evidence="2 3" key="1">
    <citation type="journal article" date="2014" name="PLoS ONE">
        <title>Physiological and genomic features of a novel sulfur-oxidizing gammaproteobacterium belonging to a previously uncultivated symbiotic lineage isolated from a hydrothermal vent.</title>
        <authorList>
            <person name="Nunoura T."/>
            <person name="Takaki Y."/>
            <person name="Kazama H."/>
            <person name="Kakuta J."/>
            <person name="Shimamura S."/>
            <person name="Makita H."/>
            <person name="Hirai M."/>
            <person name="Miyazaki M."/>
            <person name="Takai K."/>
        </authorList>
    </citation>
    <scope>NUCLEOTIDE SEQUENCE [LARGE SCALE GENOMIC DNA]</scope>
    <source>
        <strain evidence="2 3">Hiromi1</strain>
    </source>
</reference>
<dbReference type="Proteomes" id="UP000031631">
    <property type="component" value="Chromosome"/>
</dbReference>
<feature type="transmembrane region" description="Helical" evidence="1">
    <location>
        <begin position="220"/>
        <end position="240"/>
    </location>
</feature>
<proteinExistence type="predicted"/>
<dbReference type="KEGG" id="tbn:TBH_C2400"/>
<dbReference type="RefSeq" id="WP_041068791.1">
    <property type="nucleotide sequence ID" value="NZ_AP012273.1"/>
</dbReference>